<dbReference type="GO" id="GO:0048589">
    <property type="term" value="P:developmental growth"/>
    <property type="evidence" value="ECO:0007669"/>
    <property type="project" value="UniProtKB-ARBA"/>
</dbReference>
<evidence type="ECO:0000256" key="4">
    <source>
        <dbReference type="ARBA" id="ARBA00023157"/>
    </source>
</evidence>
<dbReference type="EMBL" id="AHAT01024920">
    <property type="status" value="NOT_ANNOTATED_CDS"/>
    <property type="molecule type" value="Genomic_DNA"/>
</dbReference>
<feature type="domain" description="Laminin G" evidence="8">
    <location>
        <begin position="1008"/>
        <end position="1182"/>
    </location>
</feature>
<dbReference type="GO" id="GO:0048638">
    <property type="term" value="P:regulation of developmental growth"/>
    <property type="evidence" value="ECO:0007669"/>
    <property type="project" value="UniProtKB-ARBA"/>
</dbReference>
<dbReference type="Pfam" id="PF02210">
    <property type="entry name" value="Laminin_G_2"/>
    <property type="match status" value="3"/>
</dbReference>
<dbReference type="PROSITE" id="PS50026">
    <property type="entry name" value="EGF_3"/>
    <property type="match status" value="19"/>
</dbReference>
<dbReference type="GO" id="GO:0003002">
    <property type="term" value="P:regionalization"/>
    <property type="evidence" value="ECO:0007669"/>
    <property type="project" value="UniProtKB-ARBA"/>
</dbReference>
<keyword evidence="6" id="KW-1133">Transmembrane helix</keyword>
<dbReference type="GO" id="GO:0007157">
    <property type="term" value="P:heterophilic cell-cell adhesion via plasma membrane cell adhesion molecules"/>
    <property type="evidence" value="ECO:0000318"/>
    <property type="project" value="GO_Central"/>
</dbReference>
<feature type="disulfide bond" evidence="5">
    <location>
        <begin position="1285"/>
        <end position="1294"/>
    </location>
</feature>
<dbReference type="GeneTree" id="ENSGT00950000183101"/>
<dbReference type="GO" id="GO:0005911">
    <property type="term" value="C:cell-cell junction"/>
    <property type="evidence" value="ECO:0007669"/>
    <property type="project" value="UniProtKB-ARBA"/>
</dbReference>
<reference evidence="11" key="1">
    <citation type="submission" date="2011-12" db="EMBL/GenBank/DDBJ databases">
        <title>The Draft Genome of Lepisosteus oculatus.</title>
        <authorList>
            <consortium name="The Broad Institute Genome Assembly &amp; Analysis Group"/>
            <consortium name="Computational R&amp;D Group"/>
            <consortium name="and Sequencing Platform"/>
            <person name="Di Palma F."/>
            <person name="Alfoldi J."/>
            <person name="Johnson J."/>
            <person name="Berlin A."/>
            <person name="Gnerre S."/>
            <person name="Jaffe D."/>
            <person name="MacCallum I."/>
            <person name="Young S."/>
            <person name="Walker B.J."/>
            <person name="Lander E.S."/>
            <person name="Lindblad-Toh K."/>
        </authorList>
    </citation>
    <scope>NUCLEOTIDE SEQUENCE [LARGE SCALE GENOMIC DNA]</scope>
</reference>
<feature type="domain" description="EGF-like" evidence="9">
    <location>
        <begin position="1299"/>
        <end position="1336"/>
    </location>
</feature>
<keyword evidence="1 5" id="KW-0245">EGF-like domain</keyword>
<dbReference type="GO" id="GO:0048871">
    <property type="term" value="P:multicellular organismal-level homeostasis"/>
    <property type="evidence" value="ECO:0007669"/>
    <property type="project" value="UniProtKB-ARBA"/>
</dbReference>
<evidence type="ECO:0000256" key="5">
    <source>
        <dbReference type="PROSITE-ProRule" id="PRU00076"/>
    </source>
</evidence>
<keyword evidence="4 5" id="KW-1015">Disulfide bond</keyword>
<dbReference type="GO" id="GO:0051093">
    <property type="term" value="P:negative regulation of developmental process"/>
    <property type="evidence" value="ECO:0007669"/>
    <property type="project" value="UniProtKB-ARBA"/>
</dbReference>
<dbReference type="PROSITE" id="PS50025">
    <property type="entry name" value="LAM_G_DOMAIN"/>
    <property type="match status" value="3"/>
</dbReference>
<feature type="disulfide bond" evidence="5">
    <location>
        <begin position="162"/>
        <end position="171"/>
    </location>
</feature>
<dbReference type="eggNOG" id="KOG1217">
    <property type="taxonomic scope" value="Eukaryota"/>
</dbReference>
<feature type="domain" description="EGF-like" evidence="9">
    <location>
        <begin position="212"/>
        <end position="248"/>
    </location>
</feature>
<dbReference type="EMBL" id="AHAT01024918">
    <property type="status" value="NOT_ANNOTATED_CDS"/>
    <property type="molecule type" value="Genomic_DNA"/>
</dbReference>
<feature type="domain" description="EGF-like" evidence="9">
    <location>
        <begin position="499"/>
        <end position="539"/>
    </location>
</feature>
<feature type="signal peptide" evidence="7">
    <location>
        <begin position="1"/>
        <end position="16"/>
    </location>
</feature>
<dbReference type="GO" id="GO:0060562">
    <property type="term" value="P:epithelial tube morphogenesis"/>
    <property type="evidence" value="ECO:0007669"/>
    <property type="project" value="UniProtKB-ARBA"/>
</dbReference>
<feature type="disulfide bond" evidence="5">
    <location>
        <begin position="1226"/>
        <end position="1236"/>
    </location>
</feature>
<feature type="domain" description="EGF-like" evidence="9">
    <location>
        <begin position="57"/>
        <end position="95"/>
    </location>
</feature>
<dbReference type="GO" id="GO:0003008">
    <property type="term" value="P:system process"/>
    <property type="evidence" value="ECO:0007669"/>
    <property type="project" value="UniProtKB-ARBA"/>
</dbReference>
<dbReference type="SMART" id="SM00282">
    <property type="entry name" value="LamG"/>
    <property type="match status" value="3"/>
</dbReference>
<dbReference type="GO" id="GO:0080090">
    <property type="term" value="P:regulation of primary metabolic process"/>
    <property type="evidence" value="ECO:0007669"/>
    <property type="project" value="UniProtKB-ARBA"/>
</dbReference>
<dbReference type="GO" id="GO:0048598">
    <property type="term" value="P:embryonic morphogenesis"/>
    <property type="evidence" value="ECO:0007669"/>
    <property type="project" value="UniProtKB-ARBA"/>
</dbReference>
<feature type="domain" description="EGF-like" evidence="9">
    <location>
        <begin position="1338"/>
        <end position="1374"/>
    </location>
</feature>
<feature type="disulfide bond" evidence="5">
    <location>
        <begin position="347"/>
        <end position="356"/>
    </location>
</feature>
<evidence type="ECO:0000256" key="2">
    <source>
        <dbReference type="ARBA" id="ARBA00022729"/>
    </source>
</evidence>
<keyword evidence="3" id="KW-0677">Repeat</keyword>
<protein>
    <submittedName>
        <fullName evidence="10">Crumbs cell polarity complex component 2b</fullName>
    </submittedName>
</protein>
<evidence type="ECO:0000259" key="8">
    <source>
        <dbReference type="PROSITE" id="PS50025"/>
    </source>
</evidence>
<feature type="domain" description="EGF-like" evidence="9">
    <location>
        <begin position="174"/>
        <end position="210"/>
    </location>
</feature>
<feature type="chain" id="PRO_5046332008" evidence="7">
    <location>
        <begin position="17"/>
        <end position="1450"/>
    </location>
</feature>
<dbReference type="Gene3D" id="2.10.25.10">
    <property type="entry name" value="Laminin"/>
    <property type="match status" value="18"/>
</dbReference>
<feature type="domain" description="Laminin G" evidence="8">
    <location>
        <begin position="770"/>
        <end position="944"/>
    </location>
</feature>
<feature type="domain" description="EGF-like" evidence="9">
    <location>
        <begin position="417"/>
        <end position="453"/>
    </location>
</feature>
<dbReference type="PROSITE" id="PS01186">
    <property type="entry name" value="EGF_2"/>
    <property type="match status" value="12"/>
</dbReference>
<feature type="disulfide bond" evidence="5">
    <location>
        <begin position="529"/>
        <end position="538"/>
    </location>
</feature>
<dbReference type="InterPro" id="IPR018097">
    <property type="entry name" value="EGF_Ca-bd_CS"/>
</dbReference>
<evidence type="ECO:0000313" key="10">
    <source>
        <dbReference type="Ensembl" id="ENSLOCP00000006385.1"/>
    </source>
</evidence>
<dbReference type="CDD" id="cd00054">
    <property type="entry name" value="EGF_CA"/>
    <property type="match status" value="15"/>
</dbReference>
<dbReference type="HOGENOM" id="CLU_000827_2_0_1"/>
<dbReference type="GO" id="GO:0060255">
    <property type="term" value="P:regulation of macromolecule metabolic process"/>
    <property type="evidence" value="ECO:0007669"/>
    <property type="project" value="UniProtKB-ARBA"/>
</dbReference>
<feature type="disulfide bond" evidence="5">
    <location>
        <begin position="200"/>
        <end position="209"/>
    </location>
</feature>
<feature type="disulfide bond" evidence="5">
    <location>
        <begin position="1364"/>
        <end position="1373"/>
    </location>
</feature>
<name>W5MDC6_LEPOC</name>
<dbReference type="OMA" id="CLCWPGF"/>
<evidence type="ECO:0000256" key="3">
    <source>
        <dbReference type="ARBA" id="ARBA00022737"/>
    </source>
</evidence>
<feature type="disulfide bond" evidence="5">
    <location>
        <begin position="443"/>
        <end position="452"/>
    </location>
</feature>
<dbReference type="GO" id="GO:0051240">
    <property type="term" value="P:positive regulation of multicellular organismal process"/>
    <property type="evidence" value="ECO:0007669"/>
    <property type="project" value="UniProtKB-ARBA"/>
</dbReference>
<dbReference type="SMART" id="SM00181">
    <property type="entry name" value="EGF"/>
    <property type="match status" value="19"/>
</dbReference>
<keyword evidence="2 7" id="KW-0732">Signal</keyword>
<feature type="disulfide bond" evidence="5">
    <location>
        <begin position="1247"/>
        <end position="1256"/>
    </location>
</feature>
<feature type="domain" description="EGF-like" evidence="9">
    <location>
        <begin position="16"/>
        <end position="55"/>
    </location>
</feature>
<dbReference type="CDD" id="cd00110">
    <property type="entry name" value="LamG"/>
    <property type="match status" value="3"/>
</dbReference>
<feature type="transmembrane region" description="Helical" evidence="6">
    <location>
        <begin position="1387"/>
        <end position="1411"/>
    </location>
</feature>
<dbReference type="InterPro" id="IPR013032">
    <property type="entry name" value="EGF-like_CS"/>
</dbReference>
<evidence type="ECO:0000259" key="9">
    <source>
        <dbReference type="PROSITE" id="PS50026"/>
    </source>
</evidence>
<feature type="domain" description="EGF-like" evidence="9">
    <location>
        <begin position="321"/>
        <end position="357"/>
    </location>
</feature>
<dbReference type="GO" id="GO:0007219">
    <property type="term" value="P:Notch signaling pathway"/>
    <property type="evidence" value="ECO:0007669"/>
    <property type="project" value="UniProtKB-KW"/>
</dbReference>
<feature type="disulfide bond" evidence="5">
    <location>
        <begin position="238"/>
        <end position="247"/>
    </location>
</feature>
<accession>W5MDC6</accession>
<dbReference type="InterPro" id="IPR001791">
    <property type="entry name" value="Laminin_G"/>
</dbReference>
<dbReference type="EMBL" id="AHAT01024919">
    <property type="status" value="NOT_ANNOTATED_CDS"/>
    <property type="molecule type" value="Genomic_DNA"/>
</dbReference>
<evidence type="ECO:0000256" key="7">
    <source>
        <dbReference type="SAM" id="SignalP"/>
    </source>
</evidence>
<feature type="domain" description="EGF-like" evidence="9">
    <location>
        <begin position="946"/>
        <end position="982"/>
    </location>
</feature>
<dbReference type="PRINTS" id="PR01983">
    <property type="entry name" value="NOTCH"/>
</dbReference>
<dbReference type="Pfam" id="PF00008">
    <property type="entry name" value="EGF"/>
    <property type="match status" value="13"/>
</dbReference>
<dbReference type="GO" id="GO:0002064">
    <property type="term" value="P:epithelial cell development"/>
    <property type="evidence" value="ECO:0007669"/>
    <property type="project" value="UniProtKB-ARBA"/>
</dbReference>
<feature type="domain" description="EGF-like" evidence="9">
    <location>
        <begin position="1259"/>
        <end position="1295"/>
    </location>
</feature>
<feature type="disulfide bond" evidence="5">
    <location>
        <begin position="754"/>
        <end position="763"/>
    </location>
</feature>
<dbReference type="GO" id="GO:0051241">
    <property type="term" value="P:negative regulation of multicellular organismal process"/>
    <property type="evidence" value="ECO:0007669"/>
    <property type="project" value="UniProtKB-ARBA"/>
</dbReference>
<sequence>MVLFFIFFAGIFCTETLDKCLSSPCKNNATCIENPGDYFCLCPEEPLKYVGKNCEELYDACSEQACPRYRNCTSTPGTTEYNCSCPLGFTGTNCTININECESNPCSGYKTECVDGINGYTCQCPNGYTGDRCQTQMTNCLAGPCHHNGTCVDSDGGYQCECSPGFSGGHCEVNIDECLSLPCKNGAICLDGINEYHCFCVPGFQGYNCEIDINECASRPCENNSTCVNEKDRYVCECLVGYTGFFCKHKLLQRGSHPCGYCCYLTGLGLMFKGGCSLLCALTNVDSCTQYICGISIHVLINTYNCLCADTGYMGDNCEIDIPECASSPCHNDGTCVEGVKNYSCLCWNGYEGHDCEFDVSDCAAEPCANSGLCYERSNRDHYGTLPEFEGEFSHAAAAGYICKCQPGFTGENCSVNIDECASMPCLNGGTCEDHVNYYMCRCQPGFTGVGCEINIDECESSPCHNGGVCEDGTADYTCRCPPAEEGAIPWGGKDCETPMLGCENHACRNGARCRPTLVDGNHGYTCVCPPGFYDVYCSTPTTFSFSSRGYIVIEAPENNRTKRDAGLQEISISMRFRSTLPDMILFYRGDQEDFLYLEISEGHIHAKAVLNDLASEVYTSSQVNDGQWHKVSLTLRHDLMVELQKPHCVSEDCTELRTQPGDFPFRRPESFKKMFIGGVSTEGYLNRTKSKSSFIGCIEDLMIDSRPVLPQNISKDLSKDMMLGCSKNEWCHPNPCSNNGLCIDLWTTFQCNCLRPFYGDQCLDEYKPATFSLEDSLSYASFNITKAHGSNFSVSFFLRSLKADGLVFQLRNAQNAYFTLYLNRGRLHVQTLSASSVVFPTNITSGVKQLIIVKHTDGSVLFNHSQTGYVQLSPVPTVEVQAGDVAYVGGHNWENETEPWGGFFKGCLQDVRLDDMHLEYNTVNLSRSDFYSLLQSKNISLGCISDDTCQTKPCENGGICNVTWNDFVCSCAANFTGRICETRVWCSSSPCPAHSQCVDLPDGYECAASATFEENAAIKYTANRSLFEPVTKISLELRTRDENAVLLHATNGVELFCIGLRNSTLVVKFRTGNNVEVLSLVAQFDFADGSWHKVHVHMAAPNLESSRWTISIDDKRNITSVGSAGNLNFLNESIVSLAENFTGCLGNVRVGGLYLPFAGGYSTPQRAKFTKLGEGEVQTGCTGSPVCSSQPCLHNGVCEDLFNLYECNCSLGWEGQHCQFNADDCQQSPCLNGKCVDLLADYRCDCSPGYSGRACDVDIDDCSERPCQNGGSCIDGINGFTCACSPNHTGLLCERPYPALQCGDDVECFNGGTCVDGIWGANCTCGPDFTGDRCQTVAHKCFANPCQNGGSCRNLSNTFQCICGEKYSGRLCETNKQEQKDNTIPLIAVAVPVACGCVLLVIIGLIFMVLTARKRRQSEGTYSPSQQEVAGARLEMDSVLKVPPEERLI</sequence>
<dbReference type="FunCoup" id="W5MDC6">
    <property type="interactions" value="294"/>
</dbReference>
<feature type="disulfide bond" evidence="5">
    <location>
        <begin position="1326"/>
        <end position="1335"/>
    </location>
</feature>
<dbReference type="STRING" id="7918.ENSLOCP00000006385"/>
<feature type="disulfide bond" evidence="5">
    <location>
        <begin position="85"/>
        <end position="94"/>
    </location>
</feature>
<feature type="domain" description="EGF-like" evidence="9">
    <location>
        <begin position="359"/>
        <end position="415"/>
    </location>
</feature>
<dbReference type="GO" id="GO:0005509">
    <property type="term" value="F:calcium ion binding"/>
    <property type="evidence" value="ECO:0007669"/>
    <property type="project" value="InterPro"/>
</dbReference>
<dbReference type="PROSITE" id="PS00010">
    <property type="entry name" value="ASX_HYDROXYL"/>
    <property type="match status" value="11"/>
</dbReference>
<dbReference type="GO" id="GO:0045197">
    <property type="term" value="P:establishment or maintenance of epithelial cell apical/basal polarity"/>
    <property type="evidence" value="ECO:0000318"/>
    <property type="project" value="GO_Central"/>
</dbReference>
<dbReference type="GO" id="GO:0048592">
    <property type="term" value="P:eye morphogenesis"/>
    <property type="evidence" value="ECO:0007669"/>
    <property type="project" value="UniProtKB-ARBA"/>
</dbReference>
<feature type="disulfide bond" evidence="5">
    <location>
        <begin position="66"/>
        <end position="83"/>
    </location>
</feature>
<feature type="disulfide bond" evidence="5">
    <location>
        <begin position="124"/>
        <end position="133"/>
    </location>
</feature>
<dbReference type="GO" id="GO:0051049">
    <property type="term" value="P:regulation of transport"/>
    <property type="evidence" value="ECO:0007669"/>
    <property type="project" value="UniProtKB-ARBA"/>
</dbReference>
<dbReference type="Proteomes" id="UP000018468">
    <property type="component" value="Linkage group LG21"/>
</dbReference>
<dbReference type="PROSITE" id="PS00022">
    <property type="entry name" value="EGF_1"/>
    <property type="match status" value="15"/>
</dbReference>
<dbReference type="InterPro" id="IPR001881">
    <property type="entry name" value="EGF-like_Ca-bd_dom"/>
</dbReference>
<keyword evidence="11" id="KW-1185">Reference proteome</keyword>
<feature type="domain" description="Laminin G" evidence="8">
    <location>
        <begin position="541"/>
        <end position="726"/>
    </location>
</feature>
<dbReference type="PROSITE" id="PS01187">
    <property type="entry name" value="EGF_CA"/>
    <property type="match status" value="5"/>
</dbReference>
<evidence type="ECO:0000313" key="11">
    <source>
        <dbReference type="Proteomes" id="UP000018468"/>
    </source>
</evidence>
<dbReference type="Bgee" id="ENSLOCG00000005298">
    <property type="expression patterns" value="Expressed in camera-type eye and 12 other cell types or tissues"/>
</dbReference>
<feature type="disulfide bond" evidence="5">
    <location>
        <begin position="972"/>
        <end position="981"/>
    </location>
</feature>
<feature type="disulfide bond" evidence="5">
    <location>
        <begin position="405"/>
        <end position="414"/>
    </location>
</feature>
<keyword evidence="6" id="KW-0812">Transmembrane</keyword>
<dbReference type="PANTHER" id="PTHR12916:SF4">
    <property type="entry name" value="UNINFLATABLE, ISOFORM C"/>
    <property type="match status" value="1"/>
</dbReference>
<dbReference type="Pfam" id="PF12661">
    <property type="entry name" value="hEGF"/>
    <property type="match status" value="2"/>
</dbReference>
<dbReference type="GO" id="GO:0005886">
    <property type="term" value="C:plasma membrane"/>
    <property type="evidence" value="ECO:0000318"/>
    <property type="project" value="GO_Central"/>
</dbReference>
<dbReference type="InterPro" id="IPR000742">
    <property type="entry name" value="EGF"/>
</dbReference>
<feature type="domain" description="EGF-like" evidence="9">
    <location>
        <begin position="728"/>
        <end position="764"/>
    </location>
</feature>
<dbReference type="InterPro" id="IPR000152">
    <property type="entry name" value="EGF-type_Asp/Asn_hydroxyl_site"/>
</dbReference>
<dbReference type="GO" id="GO:0032991">
    <property type="term" value="C:protein-containing complex"/>
    <property type="evidence" value="ECO:0000318"/>
    <property type="project" value="GO_Central"/>
</dbReference>
<evidence type="ECO:0000256" key="6">
    <source>
        <dbReference type="SAM" id="Phobius"/>
    </source>
</evidence>
<dbReference type="Gene3D" id="2.60.120.200">
    <property type="match status" value="3"/>
</dbReference>
<dbReference type="Ensembl" id="ENSLOCT00000006393.1">
    <property type="protein sequence ID" value="ENSLOCP00000006385.1"/>
    <property type="gene ID" value="ENSLOCG00000005298.1"/>
</dbReference>
<feature type="domain" description="EGF-like" evidence="9">
    <location>
        <begin position="455"/>
        <end position="497"/>
    </location>
</feature>
<dbReference type="InterPro" id="IPR013320">
    <property type="entry name" value="ConA-like_dom_sf"/>
</dbReference>
<evidence type="ECO:0000256" key="1">
    <source>
        <dbReference type="ARBA" id="ARBA00022536"/>
    </source>
</evidence>
<dbReference type="GO" id="GO:0016324">
    <property type="term" value="C:apical plasma membrane"/>
    <property type="evidence" value="ECO:0007669"/>
    <property type="project" value="UniProtKB-SubCell"/>
</dbReference>
<feature type="domain" description="EGF-like" evidence="9">
    <location>
        <begin position="1184"/>
        <end position="1220"/>
    </location>
</feature>
<dbReference type="PRINTS" id="PR00010">
    <property type="entry name" value="EGFBLOOD"/>
</dbReference>
<dbReference type="GO" id="GO:0009967">
    <property type="term" value="P:positive regulation of signal transduction"/>
    <property type="evidence" value="ECO:0007669"/>
    <property type="project" value="UniProtKB-ARBA"/>
</dbReference>
<dbReference type="PANTHER" id="PTHR12916">
    <property type="entry name" value="CYTOCHROME C OXIDASE POLYPEPTIDE VIC-2"/>
    <property type="match status" value="1"/>
</dbReference>
<dbReference type="GO" id="GO:0030182">
    <property type="term" value="P:neuron differentiation"/>
    <property type="evidence" value="ECO:0007669"/>
    <property type="project" value="UniProtKB-ARBA"/>
</dbReference>
<dbReference type="InParanoid" id="W5MDC6"/>
<comment type="caution">
    <text evidence="5">Lacks conserved residue(s) required for the propagation of feature annotation.</text>
</comment>
<dbReference type="SMART" id="SM00179">
    <property type="entry name" value="EGF_CA"/>
    <property type="match status" value="17"/>
</dbReference>
<dbReference type="GO" id="GO:0008593">
    <property type="term" value="P:regulation of Notch signaling pathway"/>
    <property type="evidence" value="ECO:0007669"/>
    <property type="project" value="UniProtKB-ARBA"/>
</dbReference>
<dbReference type="SUPFAM" id="SSF49899">
    <property type="entry name" value="Concanavalin A-like lectins/glucanases"/>
    <property type="match status" value="3"/>
</dbReference>
<feature type="domain" description="EGF-like" evidence="9">
    <location>
        <begin position="1222"/>
        <end position="1257"/>
    </location>
</feature>
<feature type="disulfide bond" evidence="5">
    <location>
        <begin position="1210"/>
        <end position="1219"/>
    </location>
</feature>
<feature type="domain" description="EGF-like" evidence="9">
    <location>
        <begin position="136"/>
        <end position="172"/>
    </location>
</feature>
<reference evidence="10" key="2">
    <citation type="submission" date="2025-08" db="UniProtKB">
        <authorList>
            <consortium name="Ensembl"/>
        </authorList>
    </citation>
    <scope>IDENTIFICATION</scope>
</reference>
<keyword evidence="6" id="KW-0472">Membrane</keyword>
<proteinExistence type="predicted"/>
<feature type="domain" description="EGF-like" evidence="9">
    <location>
        <begin position="97"/>
        <end position="134"/>
    </location>
</feature>
<organism evidence="10 11">
    <name type="scientific">Lepisosteus oculatus</name>
    <name type="common">Spotted gar</name>
    <dbReference type="NCBI Taxonomy" id="7918"/>
    <lineage>
        <taxon>Eukaryota</taxon>
        <taxon>Metazoa</taxon>
        <taxon>Chordata</taxon>
        <taxon>Craniata</taxon>
        <taxon>Vertebrata</taxon>
        <taxon>Euteleostomi</taxon>
        <taxon>Actinopterygii</taxon>
        <taxon>Neopterygii</taxon>
        <taxon>Holostei</taxon>
        <taxon>Semionotiformes</taxon>
        <taxon>Lepisosteidae</taxon>
        <taxon>Lepisosteus</taxon>
    </lineage>
</organism>
<feature type="domain" description="EGF-like" evidence="9">
    <location>
        <begin position="284"/>
        <end position="319"/>
    </location>
</feature>
<dbReference type="GO" id="GO:0009792">
    <property type="term" value="P:embryo development ending in birth or egg hatching"/>
    <property type="evidence" value="ECO:0007669"/>
    <property type="project" value="UniProtKB-ARBA"/>
</dbReference>
<dbReference type="GO" id="GO:0061326">
    <property type="term" value="P:renal tubule development"/>
    <property type="evidence" value="ECO:0007669"/>
    <property type="project" value="UniProtKB-ARBA"/>
</dbReference>
<reference evidence="10" key="3">
    <citation type="submission" date="2025-09" db="UniProtKB">
        <authorList>
            <consortium name="Ensembl"/>
        </authorList>
    </citation>
    <scope>IDENTIFICATION</scope>
</reference>
<dbReference type="SUPFAM" id="SSF57196">
    <property type="entry name" value="EGF/Laminin"/>
    <property type="match status" value="15"/>
</dbReference>